<dbReference type="InterPro" id="IPR050900">
    <property type="entry name" value="Transposase_IS3/IS150/IS904"/>
</dbReference>
<dbReference type="Pfam" id="PF13276">
    <property type="entry name" value="HTH_21"/>
    <property type="match status" value="1"/>
</dbReference>
<sequence length="143" mass="16455">MRFRPATRFRAGARPATATIVEFIDDHRESFGVEPVCRELEIAPSTYYAAVSRPRSARSIRDDELKSEIRRVFEENYGVYGARKIWRQLGREGIDVARCTVERLMRELRISGAVRGRTRRTTVADPSARRPPDLVNRDFTGIE</sequence>
<evidence type="ECO:0000313" key="4">
    <source>
        <dbReference type="Proteomes" id="UP000185511"/>
    </source>
</evidence>
<organism evidence="3 4">
    <name type="scientific">Actinoalloteichus fjordicus</name>
    <dbReference type="NCBI Taxonomy" id="1612552"/>
    <lineage>
        <taxon>Bacteria</taxon>
        <taxon>Bacillati</taxon>
        <taxon>Actinomycetota</taxon>
        <taxon>Actinomycetes</taxon>
        <taxon>Pseudonocardiales</taxon>
        <taxon>Pseudonocardiaceae</taxon>
        <taxon>Actinoalloteichus</taxon>
    </lineage>
</organism>
<feature type="compositionally biased region" description="Basic and acidic residues" evidence="1">
    <location>
        <begin position="127"/>
        <end position="136"/>
    </location>
</feature>
<evidence type="ECO:0000313" key="3">
    <source>
        <dbReference type="EMBL" id="APU15316.1"/>
    </source>
</evidence>
<dbReference type="AlphaFoldDB" id="A0AAC9LCX2"/>
<dbReference type="EMBL" id="CP016076">
    <property type="protein sequence ID" value="APU15316.1"/>
    <property type="molecule type" value="Genomic_DNA"/>
</dbReference>
<evidence type="ECO:0000259" key="2">
    <source>
        <dbReference type="Pfam" id="PF13276"/>
    </source>
</evidence>
<protein>
    <submittedName>
        <fullName evidence="3">HTH-like domain</fullName>
    </submittedName>
</protein>
<reference evidence="4" key="1">
    <citation type="submission" date="2016-06" db="EMBL/GenBank/DDBJ databases">
        <title>Complete genome sequence of Actinoalloteichus fjordicus DSM 46855 (=ADI127-17), type strain of the new species Actinoalloteichus fjordicus.</title>
        <authorList>
            <person name="Ruckert C."/>
            <person name="Nouioui I."/>
            <person name="Willmese J."/>
            <person name="van Wezel G."/>
            <person name="Klenk H.-P."/>
            <person name="Kalinowski J."/>
            <person name="Zotchev S.B."/>
        </authorList>
    </citation>
    <scope>NUCLEOTIDE SEQUENCE [LARGE SCALE GENOMIC DNA]</scope>
    <source>
        <strain evidence="4">ADI127-7</strain>
    </source>
</reference>
<evidence type="ECO:0000256" key="1">
    <source>
        <dbReference type="SAM" id="MobiDB-lite"/>
    </source>
</evidence>
<proteinExistence type="predicted"/>
<dbReference type="PANTHER" id="PTHR46889">
    <property type="entry name" value="TRANSPOSASE INSF FOR INSERTION SEQUENCE IS3B-RELATED"/>
    <property type="match status" value="1"/>
</dbReference>
<name>A0AAC9LCX2_9PSEU</name>
<dbReference type="PANTHER" id="PTHR46889:SF4">
    <property type="entry name" value="TRANSPOSASE INSO FOR INSERTION SEQUENCE ELEMENT IS911B-RELATED"/>
    <property type="match status" value="1"/>
</dbReference>
<keyword evidence="4" id="KW-1185">Reference proteome</keyword>
<dbReference type="Proteomes" id="UP000185511">
    <property type="component" value="Chromosome"/>
</dbReference>
<dbReference type="InterPro" id="IPR025948">
    <property type="entry name" value="HTH-like_dom"/>
</dbReference>
<gene>
    <name evidence="3" type="ORF">UA74_16360</name>
</gene>
<accession>A0AAC9LCX2</accession>
<feature type="region of interest" description="Disordered" evidence="1">
    <location>
        <begin position="119"/>
        <end position="143"/>
    </location>
</feature>
<feature type="domain" description="HTH-like" evidence="2">
    <location>
        <begin position="61"/>
        <end position="117"/>
    </location>
</feature>
<dbReference type="KEGG" id="acad:UA74_16360"/>